<keyword evidence="3" id="KW-1185">Reference proteome</keyword>
<evidence type="ECO:0000313" key="3">
    <source>
        <dbReference type="Proteomes" id="UP000589896"/>
    </source>
</evidence>
<proteinExistence type="predicted"/>
<evidence type="ECO:0000313" key="2">
    <source>
        <dbReference type="EMBL" id="NYZ63563.1"/>
    </source>
</evidence>
<sequence length="160" mass="16943">MRQAPESTCSYLWIPPLAALALWTGVAHADAGHPCAATPEPASRLACYDLAFPPPAEVREASAARAVQEFGLPRASPVLRNPGQPDEEADPTRIEGRVSQVVQEGGRRVVVFDGGQRWAIEPGAIAPLKSGDVVEVRRGALGSHLLKTAGGVSLRARRLP</sequence>
<dbReference type="EMBL" id="JACCJZ010000019">
    <property type="protein sequence ID" value="NYZ63563.1"/>
    <property type="molecule type" value="Genomic_DNA"/>
</dbReference>
<comment type="caution">
    <text evidence="2">The sequence shown here is derived from an EMBL/GenBank/DDBJ whole genome shotgun (WGS) entry which is preliminary data.</text>
</comment>
<evidence type="ECO:0000256" key="1">
    <source>
        <dbReference type="SAM" id="SignalP"/>
    </source>
</evidence>
<name>A0A7Z0U0R8_9GAMM</name>
<reference evidence="2 3" key="1">
    <citation type="submission" date="2020-07" db="EMBL/GenBank/DDBJ databases">
        <title>isolation of Luteimonas sp. SJ-16.</title>
        <authorList>
            <person name="Huang X.-X."/>
            <person name="Xu L."/>
            <person name="Sun J.-Q."/>
        </authorList>
    </citation>
    <scope>NUCLEOTIDE SEQUENCE [LARGE SCALE GENOMIC DNA]</scope>
    <source>
        <strain evidence="2 3">SJ-16</strain>
    </source>
</reference>
<dbReference type="RefSeq" id="WP_180545782.1">
    <property type="nucleotide sequence ID" value="NZ_JACCJZ010000019.1"/>
</dbReference>
<dbReference type="Proteomes" id="UP000589896">
    <property type="component" value="Unassembled WGS sequence"/>
</dbReference>
<gene>
    <name evidence="2" type="ORF">H0E82_12450</name>
</gene>
<protein>
    <recommendedName>
        <fullName evidence="4">Type IV pilus biogenesis protein PilP</fullName>
    </recommendedName>
</protein>
<organism evidence="2 3">
    <name type="scientific">Luteimonas deserti</name>
    <dbReference type="NCBI Taxonomy" id="2752306"/>
    <lineage>
        <taxon>Bacteria</taxon>
        <taxon>Pseudomonadati</taxon>
        <taxon>Pseudomonadota</taxon>
        <taxon>Gammaproteobacteria</taxon>
        <taxon>Lysobacterales</taxon>
        <taxon>Lysobacteraceae</taxon>
        <taxon>Luteimonas</taxon>
    </lineage>
</organism>
<dbReference type="AlphaFoldDB" id="A0A7Z0U0R8"/>
<accession>A0A7Z0U0R8</accession>
<keyword evidence="1" id="KW-0732">Signal</keyword>
<evidence type="ECO:0008006" key="4">
    <source>
        <dbReference type="Google" id="ProtNLM"/>
    </source>
</evidence>
<feature type="chain" id="PRO_5030614928" description="Type IV pilus biogenesis protein PilP" evidence="1">
    <location>
        <begin position="30"/>
        <end position="160"/>
    </location>
</feature>
<feature type="signal peptide" evidence="1">
    <location>
        <begin position="1"/>
        <end position="29"/>
    </location>
</feature>